<dbReference type="AlphaFoldDB" id="U3AY39"/>
<comment type="caution">
    <text evidence="1">The sequence shown here is derived from an EMBL/GenBank/DDBJ whole genome shotgun (WGS) entry which is preliminary data.</text>
</comment>
<proteinExistence type="predicted"/>
<evidence type="ECO:0000313" key="2">
    <source>
        <dbReference type="Proteomes" id="UP000016567"/>
    </source>
</evidence>
<dbReference type="eggNOG" id="ENOG5031P3V">
    <property type="taxonomic scope" value="Bacteria"/>
</dbReference>
<dbReference type="Proteomes" id="UP000016567">
    <property type="component" value="Unassembled WGS sequence"/>
</dbReference>
<evidence type="ECO:0000313" key="1">
    <source>
        <dbReference type="EMBL" id="GAD78142.1"/>
    </source>
</evidence>
<dbReference type="EMBL" id="BATL01000131">
    <property type="protein sequence ID" value="GAD78142.1"/>
    <property type="molecule type" value="Genomic_DNA"/>
</dbReference>
<dbReference type="RefSeq" id="WP_021711874.1">
    <property type="nucleotide sequence ID" value="NZ_BAOB01000083.1"/>
</dbReference>
<name>U3AY39_9VIBR</name>
<keyword evidence="2" id="KW-1185">Reference proteome</keyword>
<gene>
    <name evidence="1" type="ORF">VAZ01S_131_00030</name>
</gene>
<accession>U3AY39</accession>
<organism evidence="1 2">
    <name type="scientific">Vibrio azureus NBRC 104587</name>
    <dbReference type="NCBI Taxonomy" id="1219077"/>
    <lineage>
        <taxon>Bacteria</taxon>
        <taxon>Pseudomonadati</taxon>
        <taxon>Pseudomonadota</taxon>
        <taxon>Gammaproteobacteria</taxon>
        <taxon>Vibrionales</taxon>
        <taxon>Vibrionaceae</taxon>
        <taxon>Vibrio</taxon>
    </lineage>
</organism>
<protein>
    <submittedName>
        <fullName evidence="1">Uncharacterized protein</fullName>
    </submittedName>
</protein>
<reference evidence="1 2" key="1">
    <citation type="submission" date="2013-09" db="EMBL/GenBank/DDBJ databases">
        <title>Whole genome shotgun sequence of Vibrio azureus NBRC 104587.</title>
        <authorList>
            <person name="Isaki S."/>
            <person name="Hosoyama A."/>
            <person name="Numata M."/>
            <person name="Hashimoto M."/>
            <person name="Hosoyama Y."/>
            <person name="Tsuchikane K."/>
            <person name="Noguchi M."/>
            <person name="Hirakata S."/>
            <person name="Ichikawa N."/>
            <person name="Ohji S."/>
            <person name="Yamazoe A."/>
            <person name="Fujita N."/>
        </authorList>
    </citation>
    <scope>NUCLEOTIDE SEQUENCE [LARGE SCALE GENOMIC DNA]</scope>
    <source>
        <strain evidence="1 2">NBRC 104587</strain>
    </source>
</reference>
<sequence>MMIKVNPFNVTVPKAQHSDSTTPEIHVSHIKNLAELTQLFSINEKSQSLLLMRRQHPSGKERKIHQSISSLKLVTKGLQTSEERGLDKSFMIRDFDNKEGVVKREFQDSKLPRSSEESYVPYGITSNSTVVYAKTGEHRGFNQVASDLKPYTTEVSQERRRLAASELGAFALSKSQYTEKAVKKVSEGINQYLMDNFKSNPEKTMDAVVKGIGHYFFTDGGLSFGRISEQNIKTHSNKYVWDKILDTLDNGSLDQKISIHDAVGRKVLPKLGGEQLTKYEALGQTVRQDWFDSKNIRGRVNRAEKPKASHTIGIASDKNANIVGSFEQPRNRGVDMFERDVNRTNHPEANKFFDDIDSRNLLFGAGISGTTGTLLQAAEAFGPLTEMEDKKQYMMAIVGYLVGGGMHSYHECMTIGEKVGIPYRPGSYVESLPESFTSSEDFQRWNHDYYDISVLGATHWQFNEGKLPAHLELQKKMEKLDEDDSIKNSLIVG</sequence>